<dbReference type="GO" id="GO:0043137">
    <property type="term" value="P:DNA replication, removal of RNA primer"/>
    <property type="evidence" value="ECO:0007669"/>
    <property type="project" value="TreeGrafter"/>
</dbReference>
<evidence type="ECO:0000256" key="7">
    <source>
        <dbReference type="ARBA" id="ARBA00019179"/>
    </source>
</evidence>
<dbReference type="InterPro" id="IPR001352">
    <property type="entry name" value="RNase_HII/HIII"/>
</dbReference>
<dbReference type="InterPro" id="IPR036397">
    <property type="entry name" value="RNaseH_sf"/>
</dbReference>
<dbReference type="InterPro" id="IPR022898">
    <property type="entry name" value="RNase_HII"/>
</dbReference>
<dbReference type="NCBIfam" id="NF000594">
    <property type="entry name" value="PRK00015.1-1"/>
    <property type="match status" value="1"/>
</dbReference>
<comment type="caution">
    <text evidence="18">The sequence shown here is derived from an EMBL/GenBank/DDBJ whole genome shotgun (WGS) entry which is preliminary data.</text>
</comment>
<evidence type="ECO:0000259" key="17">
    <source>
        <dbReference type="PROSITE" id="PS51975"/>
    </source>
</evidence>
<dbReference type="GO" id="GO:0003723">
    <property type="term" value="F:RNA binding"/>
    <property type="evidence" value="ECO:0007669"/>
    <property type="project" value="UniProtKB-UniRule"/>
</dbReference>
<comment type="cofactor">
    <cofactor evidence="2">
        <name>Mg(2+)</name>
        <dbReference type="ChEBI" id="CHEBI:18420"/>
    </cofactor>
</comment>
<dbReference type="PROSITE" id="PS51975">
    <property type="entry name" value="RNASE_H_2"/>
    <property type="match status" value="1"/>
</dbReference>
<dbReference type="AlphaFoldDB" id="A0A941DSV9"/>
<dbReference type="GO" id="GO:0032299">
    <property type="term" value="C:ribonuclease H2 complex"/>
    <property type="evidence" value="ECO:0007669"/>
    <property type="project" value="TreeGrafter"/>
</dbReference>
<feature type="binding site" evidence="14 15">
    <location>
        <position position="78"/>
    </location>
    <ligand>
        <name>a divalent metal cation</name>
        <dbReference type="ChEBI" id="CHEBI:60240"/>
    </ligand>
</feature>
<keyword evidence="12 14" id="KW-0378">Hydrolase</keyword>
<dbReference type="InterPro" id="IPR012337">
    <property type="entry name" value="RNaseH-like_sf"/>
</dbReference>
<accession>A0A941DSV9</accession>
<proteinExistence type="inferred from homology"/>
<protein>
    <recommendedName>
        <fullName evidence="7 14">Ribonuclease HII</fullName>
        <shortName evidence="14">RNase HII</shortName>
        <ecNumber evidence="6 14">3.1.26.4</ecNumber>
    </recommendedName>
</protein>
<evidence type="ECO:0000256" key="4">
    <source>
        <dbReference type="ARBA" id="ARBA00004496"/>
    </source>
</evidence>
<dbReference type="GO" id="GO:0006298">
    <property type="term" value="P:mismatch repair"/>
    <property type="evidence" value="ECO:0007669"/>
    <property type="project" value="TreeGrafter"/>
</dbReference>
<comment type="catalytic activity">
    <reaction evidence="1 14 15 16">
        <text>Endonucleolytic cleavage to 5'-phosphomonoester.</text>
        <dbReference type="EC" id="3.1.26.4"/>
    </reaction>
</comment>
<dbReference type="InterPro" id="IPR024567">
    <property type="entry name" value="RNase_HII/HIII_dom"/>
</dbReference>
<evidence type="ECO:0000256" key="11">
    <source>
        <dbReference type="ARBA" id="ARBA00022759"/>
    </source>
</evidence>
<keyword evidence="8 14" id="KW-0963">Cytoplasm</keyword>
<evidence type="ECO:0000256" key="2">
    <source>
        <dbReference type="ARBA" id="ARBA00001946"/>
    </source>
</evidence>
<organism evidence="18 19">
    <name type="scientific">Virgibacillus salarius</name>
    <dbReference type="NCBI Taxonomy" id="447199"/>
    <lineage>
        <taxon>Bacteria</taxon>
        <taxon>Bacillati</taxon>
        <taxon>Bacillota</taxon>
        <taxon>Bacilli</taxon>
        <taxon>Bacillales</taxon>
        <taxon>Bacillaceae</taxon>
        <taxon>Virgibacillus</taxon>
    </lineage>
</organism>
<evidence type="ECO:0000256" key="6">
    <source>
        <dbReference type="ARBA" id="ARBA00012180"/>
    </source>
</evidence>
<dbReference type="SUPFAM" id="SSF53098">
    <property type="entry name" value="Ribonuclease H-like"/>
    <property type="match status" value="1"/>
</dbReference>
<evidence type="ECO:0000256" key="5">
    <source>
        <dbReference type="ARBA" id="ARBA00007383"/>
    </source>
</evidence>
<dbReference type="GO" id="GO:0004523">
    <property type="term" value="F:RNA-DNA hybrid ribonuclease activity"/>
    <property type="evidence" value="ECO:0007669"/>
    <property type="project" value="UniProtKB-UniRule"/>
</dbReference>
<comment type="cofactor">
    <cofactor evidence="14 15">
        <name>Mn(2+)</name>
        <dbReference type="ChEBI" id="CHEBI:29035"/>
    </cofactor>
    <cofactor evidence="14 15">
        <name>Mg(2+)</name>
        <dbReference type="ChEBI" id="CHEBI:18420"/>
    </cofactor>
    <text evidence="14 15">Manganese or magnesium. Binds 1 divalent metal ion per monomer in the absence of substrate. May bind a second metal ion after substrate binding.</text>
</comment>
<evidence type="ECO:0000256" key="10">
    <source>
        <dbReference type="ARBA" id="ARBA00022723"/>
    </source>
</evidence>
<evidence type="ECO:0000256" key="13">
    <source>
        <dbReference type="ARBA" id="ARBA00023211"/>
    </source>
</evidence>
<dbReference type="CDD" id="cd07182">
    <property type="entry name" value="RNase_HII_bacteria_HII_like"/>
    <property type="match status" value="1"/>
</dbReference>
<sequence>MNKKSIAVLKKLFEAGELNEELISHLRMDERKGVQQLIASYEKRQLKKQELEQRHREMISYENACYSKDIHYIAGVDEAGRGPLAGPVVAASVILPADFKLLGLNDSKQLTEADRDKFYQVIIKKALSYGISIINSDKIDEINIYEATKLAMYDAIGQLSPTPEHVLIDAVELDSLSCTSEAIVKGDAKSVSIAAASILAKVTRDNYMKDLHNKFPMYEFASNMGYGTKQHMESLEQYGVCPHHRRSFSPVKNIVS</sequence>
<evidence type="ECO:0000256" key="14">
    <source>
        <dbReference type="HAMAP-Rule" id="MF_00052"/>
    </source>
</evidence>
<keyword evidence="13 14" id="KW-0464">Manganese</keyword>
<keyword evidence="10 14" id="KW-0479">Metal-binding</keyword>
<reference evidence="18" key="1">
    <citation type="submission" date="2021-04" db="EMBL/GenBank/DDBJ databases">
        <title>Isolation and polyphasic classification of algal microorganism.</title>
        <authorList>
            <person name="Wang S."/>
        </authorList>
    </citation>
    <scope>NUCLEOTIDE SEQUENCE</scope>
    <source>
        <strain evidence="18">720a</strain>
    </source>
</reference>
<dbReference type="PANTHER" id="PTHR10954:SF18">
    <property type="entry name" value="RIBONUCLEASE HII"/>
    <property type="match status" value="1"/>
</dbReference>
<keyword evidence="19" id="KW-1185">Reference proteome</keyword>
<evidence type="ECO:0000256" key="1">
    <source>
        <dbReference type="ARBA" id="ARBA00000077"/>
    </source>
</evidence>
<keyword evidence="9 14" id="KW-0540">Nuclease</keyword>
<evidence type="ECO:0000256" key="8">
    <source>
        <dbReference type="ARBA" id="ARBA00022490"/>
    </source>
</evidence>
<evidence type="ECO:0000256" key="3">
    <source>
        <dbReference type="ARBA" id="ARBA00004065"/>
    </source>
</evidence>
<dbReference type="FunFam" id="3.30.420.10:FF:000006">
    <property type="entry name" value="Ribonuclease HII"/>
    <property type="match status" value="1"/>
</dbReference>
<comment type="subcellular location">
    <subcellularLocation>
        <location evidence="4 14">Cytoplasm</location>
    </subcellularLocation>
</comment>
<evidence type="ECO:0000256" key="12">
    <source>
        <dbReference type="ARBA" id="ARBA00022801"/>
    </source>
</evidence>
<evidence type="ECO:0000256" key="15">
    <source>
        <dbReference type="PROSITE-ProRule" id="PRU01319"/>
    </source>
</evidence>
<dbReference type="GO" id="GO:0005737">
    <property type="term" value="C:cytoplasm"/>
    <property type="evidence" value="ECO:0007669"/>
    <property type="project" value="UniProtKB-SubCell"/>
</dbReference>
<evidence type="ECO:0000256" key="16">
    <source>
        <dbReference type="RuleBase" id="RU003515"/>
    </source>
</evidence>
<comment type="function">
    <text evidence="3 14 16">Endonuclease that specifically degrades the RNA of RNA-DNA hybrids.</text>
</comment>
<evidence type="ECO:0000313" key="18">
    <source>
        <dbReference type="EMBL" id="MBR7794887.1"/>
    </source>
</evidence>
<dbReference type="GO" id="GO:0030145">
    <property type="term" value="F:manganese ion binding"/>
    <property type="evidence" value="ECO:0007669"/>
    <property type="project" value="UniProtKB-UniRule"/>
</dbReference>
<dbReference type="EC" id="3.1.26.4" evidence="6 14"/>
<keyword evidence="11 14" id="KW-0255">Endonuclease</keyword>
<dbReference type="Pfam" id="PF01351">
    <property type="entry name" value="RNase_HII"/>
    <property type="match status" value="1"/>
</dbReference>
<evidence type="ECO:0000256" key="9">
    <source>
        <dbReference type="ARBA" id="ARBA00022722"/>
    </source>
</evidence>
<evidence type="ECO:0000313" key="19">
    <source>
        <dbReference type="Proteomes" id="UP000675284"/>
    </source>
</evidence>
<feature type="binding site" evidence="14 15">
    <location>
        <position position="169"/>
    </location>
    <ligand>
        <name>a divalent metal cation</name>
        <dbReference type="ChEBI" id="CHEBI:60240"/>
    </ligand>
</feature>
<comment type="similarity">
    <text evidence="5 14 16">Belongs to the RNase HII family.</text>
</comment>
<dbReference type="Proteomes" id="UP000675284">
    <property type="component" value="Unassembled WGS sequence"/>
</dbReference>
<dbReference type="NCBIfam" id="NF000595">
    <property type="entry name" value="PRK00015.1-3"/>
    <property type="match status" value="1"/>
</dbReference>
<dbReference type="HAMAP" id="MF_00052_B">
    <property type="entry name" value="RNase_HII_B"/>
    <property type="match status" value="1"/>
</dbReference>
<dbReference type="RefSeq" id="WP_026680876.1">
    <property type="nucleotide sequence ID" value="NZ_BAAACY010000099.1"/>
</dbReference>
<dbReference type="Gene3D" id="3.30.420.10">
    <property type="entry name" value="Ribonuclease H-like superfamily/Ribonuclease H"/>
    <property type="match status" value="1"/>
</dbReference>
<gene>
    <name evidence="14" type="primary">rnhB</name>
    <name evidence="18" type="ORF">KCX74_02385</name>
</gene>
<dbReference type="EMBL" id="JAGSOT010000004">
    <property type="protein sequence ID" value="MBR7794887.1"/>
    <property type="molecule type" value="Genomic_DNA"/>
</dbReference>
<name>A0A941DSV9_9BACI</name>
<feature type="domain" description="RNase H type-2" evidence="17">
    <location>
        <begin position="71"/>
        <end position="256"/>
    </location>
</feature>
<feature type="binding site" evidence="14 15">
    <location>
        <position position="77"/>
    </location>
    <ligand>
        <name>a divalent metal cation</name>
        <dbReference type="ChEBI" id="CHEBI:60240"/>
    </ligand>
</feature>
<dbReference type="PANTHER" id="PTHR10954">
    <property type="entry name" value="RIBONUCLEASE H2 SUBUNIT A"/>
    <property type="match status" value="1"/>
</dbReference>